<feature type="transmembrane region" description="Helical" evidence="2">
    <location>
        <begin position="658"/>
        <end position="678"/>
    </location>
</feature>
<dbReference type="OrthoDB" id="5422830at2"/>
<feature type="transmembrane region" description="Helical" evidence="2">
    <location>
        <begin position="625"/>
        <end position="646"/>
    </location>
</feature>
<feature type="transmembrane region" description="Helical" evidence="2">
    <location>
        <begin position="559"/>
        <end position="587"/>
    </location>
</feature>
<dbReference type="AlphaFoldDB" id="A0A1P8MW06"/>
<feature type="transmembrane region" description="Helical" evidence="2">
    <location>
        <begin position="321"/>
        <end position="339"/>
    </location>
</feature>
<feature type="transmembrane region" description="Helical" evidence="2">
    <location>
        <begin position="764"/>
        <end position="782"/>
    </location>
</feature>
<dbReference type="InterPro" id="IPR019286">
    <property type="entry name" value="DUF2339_TM"/>
</dbReference>
<dbReference type="STRING" id="299262.BWR18_10845"/>
<feature type="transmembrane region" description="Helical" evidence="2">
    <location>
        <begin position="166"/>
        <end position="183"/>
    </location>
</feature>
<evidence type="ECO:0000313" key="4">
    <source>
        <dbReference type="Proteomes" id="UP000186336"/>
    </source>
</evidence>
<feature type="compositionally biased region" description="Basic and acidic residues" evidence="1">
    <location>
        <begin position="56"/>
        <end position="71"/>
    </location>
</feature>
<dbReference type="PANTHER" id="PTHR38434">
    <property type="entry name" value="BLL2549 PROTEIN"/>
    <property type="match status" value="1"/>
</dbReference>
<feature type="transmembrane region" description="Helical" evidence="2">
    <location>
        <begin position="271"/>
        <end position="289"/>
    </location>
</feature>
<feature type="transmembrane region" description="Helical" evidence="2">
    <location>
        <begin position="249"/>
        <end position="265"/>
    </location>
</feature>
<feature type="transmembrane region" description="Helical" evidence="2">
    <location>
        <begin position="594"/>
        <end position="613"/>
    </location>
</feature>
<feature type="transmembrane region" description="Helical" evidence="2">
    <location>
        <begin position="857"/>
        <end position="874"/>
    </location>
</feature>
<evidence type="ECO:0000313" key="3">
    <source>
        <dbReference type="EMBL" id="APX12119.1"/>
    </source>
</evidence>
<dbReference type="EMBL" id="CP019312">
    <property type="protein sequence ID" value="APX12119.1"/>
    <property type="molecule type" value="Genomic_DNA"/>
</dbReference>
<keyword evidence="2" id="KW-0472">Membrane</keyword>
<reference evidence="3 4" key="1">
    <citation type="submission" date="2017-01" db="EMBL/GenBank/DDBJ databases">
        <title>Complete genome of Tateyamaria omphalii DOK1-4 isolated from seawater in Dokdo.</title>
        <authorList>
            <person name="Kim J.H."/>
            <person name="Chi W.-J."/>
        </authorList>
    </citation>
    <scope>NUCLEOTIDE SEQUENCE [LARGE SCALE GENOMIC DNA]</scope>
    <source>
        <strain evidence="3 4">DOK1-4</strain>
    </source>
</reference>
<name>A0A1P8MW06_9RHOB</name>
<feature type="transmembrane region" description="Helical" evidence="2">
    <location>
        <begin position="133"/>
        <end position="154"/>
    </location>
</feature>
<evidence type="ECO:0000256" key="2">
    <source>
        <dbReference type="SAM" id="Phobius"/>
    </source>
</evidence>
<feature type="transmembrane region" description="Helical" evidence="2">
    <location>
        <begin position="520"/>
        <end position="539"/>
    </location>
</feature>
<evidence type="ECO:0008006" key="5">
    <source>
        <dbReference type="Google" id="ProtNLM"/>
    </source>
</evidence>
<feature type="transmembrane region" description="Helical" evidence="2">
    <location>
        <begin position="488"/>
        <end position="508"/>
    </location>
</feature>
<feature type="region of interest" description="Disordered" evidence="1">
    <location>
        <begin position="100"/>
        <end position="119"/>
    </location>
</feature>
<keyword evidence="2" id="KW-1133">Transmembrane helix</keyword>
<dbReference type="Pfam" id="PF10101">
    <property type="entry name" value="DUF2339"/>
    <property type="match status" value="1"/>
</dbReference>
<evidence type="ECO:0000256" key="1">
    <source>
        <dbReference type="SAM" id="MobiDB-lite"/>
    </source>
</evidence>
<feature type="region of interest" description="Disordered" evidence="1">
    <location>
        <begin position="46"/>
        <end position="79"/>
    </location>
</feature>
<dbReference type="Proteomes" id="UP000186336">
    <property type="component" value="Chromosome"/>
</dbReference>
<feature type="transmembrane region" description="Helical" evidence="2">
    <location>
        <begin position="723"/>
        <end position="744"/>
    </location>
</feature>
<accession>A0A1P8MW06</accession>
<feature type="transmembrane region" description="Helical" evidence="2">
    <location>
        <begin position="394"/>
        <end position="413"/>
    </location>
</feature>
<feature type="transmembrane region" description="Helical" evidence="2">
    <location>
        <begin position="222"/>
        <end position="242"/>
    </location>
</feature>
<protein>
    <recommendedName>
        <fullName evidence="5">DUF2339 domain-containing protein</fullName>
    </recommendedName>
</protein>
<dbReference type="PANTHER" id="PTHR38434:SF1">
    <property type="entry name" value="BLL2549 PROTEIN"/>
    <property type="match status" value="1"/>
</dbReference>
<keyword evidence="2" id="KW-0812">Transmembrane</keyword>
<organism evidence="3 4">
    <name type="scientific">Tateyamaria omphalii</name>
    <dbReference type="NCBI Taxonomy" id="299262"/>
    <lineage>
        <taxon>Bacteria</taxon>
        <taxon>Pseudomonadati</taxon>
        <taxon>Pseudomonadota</taxon>
        <taxon>Alphaproteobacteria</taxon>
        <taxon>Rhodobacterales</taxon>
        <taxon>Roseobacteraceae</taxon>
        <taxon>Tateyamaria</taxon>
    </lineage>
</organism>
<dbReference type="PIRSF" id="PIRSF035905">
    <property type="entry name" value="UCP035905_mp"/>
    <property type="match status" value="1"/>
</dbReference>
<keyword evidence="4" id="KW-1185">Reference proteome</keyword>
<proteinExistence type="predicted"/>
<feature type="transmembrane region" description="Helical" evidence="2">
    <location>
        <begin position="6"/>
        <end position="29"/>
    </location>
</feature>
<dbReference type="InterPro" id="IPR014600">
    <property type="entry name" value="UCP035905_mem"/>
</dbReference>
<feature type="transmembrane region" description="Helical" evidence="2">
    <location>
        <begin position="461"/>
        <end position="482"/>
    </location>
</feature>
<feature type="transmembrane region" description="Helical" evidence="2">
    <location>
        <begin position="828"/>
        <end position="845"/>
    </location>
</feature>
<dbReference type="RefSeq" id="WP_076628173.1">
    <property type="nucleotide sequence ID" value="NZ_CP019312.1"/>
</dbReference>
<gene>
    <name evidence="3" type="ORF">BWR18_10845</name>
</gene>
<sequence length="910" mass="94910">MEGLLMLAGLVVLAIPIAVIYLLVAVSGLRTRIAGLEQRLAEAQTAVPAAAPETGEAAKDDTPDTPWERGKAAQSPPLPPLAETAAARVVAQRKAGADAVDTGAAASPPPPPPSDPPEPTPLMRFGAWLVANWFYAVSAVSLALAGLFLVQYGIENDLFPPTARVLAALGFGGALIVGGEVIRRRYGDGVDTATAYIPSVFSGAGLVSLFGGVAAARLLYDLIGVEVAFAGMAAVGLLGVGLGWLYGPLLAAVGVIGAFAAPLLVGSTVPATSWLFVYFGVVAAVGLGIDTIRRWAWVSVLSVALGLIMGWLTVLGGDLDLVLGFQAYVMVLAVLSILIPARSFRPDHAGVLVHAFLRAPKGDRPAFPTWLALGTVAAASASVVWSAAAGAEPFWMALVSLVILSMALIYWSVSGPALQDFALLPVVAALAVVAREGLDMGPVISAFADAYAVTPEADYPMAVSVLWGVGLLLSGAMALRALRPGEGLIWGLAAALTAPVMAITLEVTWQPALTIGAYPWALHAIALAAVMVGLALRFARADAPERVRASLFVLSGLASISFALVLILSLAALTVALAVTVLVAAWLDRQFKLPLMQVFIAVGVAAVGARLVGDPGLGWALDAPLWEMLLAYAGSLAAFVASLVLLRGLQRITARIMLDTAAWSTAGMTISLLLIRFLDDLLPGSNTDTHWAMGLFAVIWLGLMLVQLLRIEGLGGLFVWVRGLLAALFGLIGFGALALGLTLLSPLLAGWGDDVAGPPVLNTLIPAYLLPALLLGLAAWRVRQPTLRWGFGGMAVALLVYWAFATIRHVWQGPASMELSNGFLQPELYSYTVAILLTGAVLFYQSLARNASGLRRAGLAVIGLAVAKVFLIDISGLDGLVRVLSLVVLGLSLAGLAWLNRWAQMRHQPN</sequence>
<feature type="transmembrane region" description="Helical" evidence="2">
    <location>
        <begin position="296"/>
        <end position="315"/>
    </location>
</feature>
<feature type="transmembrane region" description="Helical" evidence="2">
    <location>
        <begin position="789"/>
        <end position="808"/>
    </location>
</feature>
<feature type="compositionally biased region" description="Pro residues" evidence="1">
    <location>
        <begin position="107"/>
        <end position="119"/>
    </location>
</feature>
<feature type="transmembrane region" description="Helical" evidence="2">
    <location>
        <begin position="195"/>
        <end position="216"/>
    </location>
</feature>
<dbReference type="KEGG" id="tom:BWR18_10845"/>
<feature type="transmembrane region" description="Helical" evidence="2">
    <location>
        <begin position="690"/>
        <end position="711"/>
    </location>
</feature>
<feature type="transmembrane region" description="Helical" evidence="2">
    <location>
        <begin position="367"/>
        <end position="388"/>
    </location>
</feature>
<feature type="transmembrane region" description="Helical" evidence="2">
    <location>
        <begin position="880"/>
        <end position="899"/>
    </location>
</feature>